<dbReference type="EMBL" id="AEZJ02000009">
    <property type="protein sequence ID" value="EIG95058.1"/>
    <property type="molecule type" value="Genomic_DNA"/>
</dbReference>
<evidence type="ECO:0000313" key="2">
    <source>
        <dbReference type="Proteomes" id="UP000004454"/>
    </source>
</evidence>
<proteinExistence type="predicted"/>
<sequence>MGAFSEEVLSENKFCEEIGMPRRTSYPHDSALIHDDNTVSLGFQQVRLHPLL</sequence>
<gene>
    <name evidence="1" type="ORF">EC970246_4518</name>
</gene>
<protein>
    <submittedName>
        <fullName evidence="1">Uncharacterized protein</fullName>
    </submittedName>
</protein>
<name>A0A8E0KWL3_ECOLX</name>
<evidence type="ECO:0000313" key="1">
    <source>
        <dbReference type="EMBL" id="EIG95058.1"/>
    </source>
</evidence>
<dbReference type="AlphaFoldDB" id="A0A8E0KWL3"/>
<accession>A0A8E0KWL3</accession>
<comment type="caution">
    <text evidence="1">The sequence shown here is derived from an EMBL/GenBank/DDBJ whole genome shotgun (WGS) entry which is preliminary data.</text>
</comment>
<organism evidence="1 2">
    <name type="scientific">Escherichia coli 97.0246</name>
    <dbReference type="NCBI Taxonomy" id="869670"/>
    <lineage>
        <taxon>Bacteria</taxon>
        <taxon>Pseudomonadati</taxon>
        <taxon>Pseudomonadota</taxon>
        <taxon>Gammaproteobacteria</taxon>
        <taxon>Enterobacterales</taxon>
        <taxon>Enterobacteriaceae</taxon>
        <taxon>Escherichia</taxon>
    </lineage>
</organism>
<reference evidence="1 2" key="1">
    <citation type="submission" date="2011-12" db="EMBL/GenBank/DDBJ databases">
        <authorList>
            <person name="Brinkac L."/>
            <person name="Radune D."/>
            <person name="Sanka R."/>
            <person name="Selengut J."/>
            <person name="DebRoy C."/>
            <person name="Feng P."/>
            <person name="Fratamico P.M."/>
            <person name="Kapur V."/>
            <person name="Kariyawasam S."/>
            <person name="Losada L."/>
            <person name="Nierman W.C."/>
            <person name="Nelson K."/>
        </authorList>
    </citation>
    <scope>NUCLEOTIDE SEQUENCE [LARGE SCALE GENOMIC DNA]</scope>
    <source>
        <strain evidence="1 2">97.0246</strain>
    </source>
</reference>
<dbReference type="Proteomes" id="UP000004454">
    <property type="component" value="Unassembled WGS sequence"/>
</dbReference>